<dbReference type="STRING" id="144026.SAMN04488568_11725"/>
<dbReference type="GO" id="GO:0003688">
    <property type="term" value="F:DNA replication origin binding"/>
    <property type="evidence" value="ECO:0007669"/>
    <property type="project" value="UniProtKB-UniRule"/>
</dbReference>
<dbReference type="CDD" id="cd00009">
    <property type="entry name" value="AAA"/>
    <property type="match status" value="1"/>
</dbReference>
<evidence type="ECO:0000256" key="6">
    <source>
        <dbReference type="ARBA" id="ARBA00023121"/>
    </source>
</evidence>
<dbReference type="InterPro" id="IPR024633">
    <property type="entry name" value="DnaA_N_dom"/>
</dbReference>
<dbReference type="HAMAP" id="MF_00377">
    <property type="entry name" value="DnaA_bact"/>
    <property type="match status" value="1"/>
</dbReference>
<dbReference type="GO" id="GO:0008289">
    <property type="term" value="F:lipid binding"/>
    <property type="evidence" value="ECO:0007669"/>
    <property type="project" value="UniProtKB-KW"/>
</dbReference>
<evidence type="ECO:0000313" key="14">
    <source>
        <dbReference type="EMBL" id="SDM65376.1"/>
    </source>
</evidence>
<comment type="similarity">
    <text evidence="1 8 11">Belongs to the DnaA family.</text>
</comment>
<feature type="region of interest" description="Domain I, interacts with DnaA modulators" evidence="8">
    <location>
        <begin position="1"/>
        <end position="117"/>
    </location>
</feature>
<sequence>MWRTMAYKKLAVSDTKAAAFEAQGATDIAAIWRAVRARLRTELGDALYSQEIARLRVRMSDAGAIIVLAPSTFNRDWIEDHVGARIRAIWTELDSMHRDLIVLAEGQAEPQSDVVREIPAPQAVSGSSPVSTPRQDDAIEPRFSFDSFRVGPANEVAAAAARSIVSAATPPFNPVFFYGDYGVGKTHLMHAVASAVSKTSRPRKALYLTAEEFLSGFVTAMRARDTITFKETVRGVDFLLIDDVHFIAGKPKTEDEFLNTIAALIAENKQVVLASHRPPAELAIADDRLRSLLTGGLACPLSKPDLDLRRQILDCKIAQAKCHYPVLNVSEPVRDFLAARITTGPRELEGVLNNVICRTALLGLPVTMEAVSTALRDLSLSAEKRLTVDEIQKAVATHFGVTTTDICSKRRTQSVVRPRHVAMYLAKVLTTRSLPDIGRRFGGRDHSTVIHAVNKIIAMIESGDPIGQDVDCLTRELRG</sequence>
<dbReference type="GO" id="GO:0005737">
    <property type="term" value="C:cytoplasm"/>
    <property type="evidence" value="ECO:0007669"/>
    <property type="project" value="UniProtKB-SubCell"/>
</dbReference>
<evidence type="ECO:0000256" key="11">
    <source>
        <dbReference type="RuleBase" id="RU004227"/>
    </source>
</evidence>
<feature type="binding site" evidence="8">
    <location>
        <position position="184"/>
    </location>
    <ligand>
        <name>ATP</name>
        <dbReference type="ChEBI" id="CHEBI:30616"/>
    </ligand>
</feature>
<evidence type="ECO:0000256" key="10">
    <source>
        <dbReference type="RuleBase" id="RU000577"/>
    </source>
</evidence>
<dbReference type="GO" id="GO:0006270">
    <property type="term" value="P:DNA replication initiation"/>
    <property type="evidence" value="ECO:0007669"/>
    <property type="project" value="UniProtKB-UniRule"/>
</dbReference>
<dbReference type="GO" id="GO:0005524">
    <property type="term" value="F:ATP binding"/>
    <property type="evidence" value="ECO:0007669"/>
    <property type="project" value="UniProtKB-UniRule"/>
</dbReference>
<gene>
    <name evidence="8" type="primary">dnaA</name>
    <name evidence="14" type="ORF">SAMN04488568_11725</name>
</gene>
<comment type="subunit">
    <text evidence="8">Oligomerizes as a right-handed, spiral filament on DNA at oriC.</text>
</comment>
<dbReference type="Gene3D" id="1.10.8.60">
    <property type="match status" value="1"/>
</dbReference>
<dbReference type="Pfam" id="PF08299">
    <property type="entry name" value="Bac_DnaA_C"/>
    <property type="match status" value="1"/>
</dbReference>
<dbReference type="PRINTS" id="PR00051">
    <property type="entry name" value="DNAA"/>
</dbReference>
<feature type="binding site" evidence="8">
    <location>
        <position position="182"/>
    </location>
    <ligand>
        <name>ATP</name>
        <dbReference type="ChEBI" id="CHEBI:30616"/>
    </ligand>
</feature>
<dbReference type="InterPro" id="IPR038454">
    <property type="entry name" value="DnaA_N_sf"/>
</dbReference>
<dbReference type="InterPro" id="IPR018312">
    <property type="entry name" value="Chromosome_initiator_DnaA_CS"/>
</dbReference>
<dbReference type="SMART" id="SM00382">
    <property type="entry name" value="AAA"/>
    <property type="match status" value="1"/>
</dbReference>
<evidence type="ECO:0000259" key="13">
    <source>
        <dbReference type="SMART" id="SM00760"/>
    </source>
</evidence>
<feature type="binding site" evidence="8">
    <location>
        <position position="185"/>
    </location>
    <ligand>
        <name>ATP</name>
        <dbReference type="ChEBI" id="CHEBI:30616"/>
    </ligand>
</feature>
<dbReference type="InterPro" id="IPR003593">
    <property type="entry name" value="AAA+_ATPase"/>
</dbReference>
<evidence type="ECO:0000256" key="1">
    <source>
        <dbReference type="ARBA" id="ARBA00006583"/>
    </source>
</evidence>
<dbReference type="InterPro" id="IPR013159">
    <property type="entry name" value="DnaA_C"/>
</dbReference>
<comment type="domain">
    <text evidence="8">Domain I is involved in oligomerization and binding regulators, domain II is flexibile and of varying length in different bacteria, domain III forms the AAA+ region, while domain IV binds dsDNA.</text>
</comment>
<evidence type="ECO:0000256" key="5">
    <source>
        <dbReference type="ARBA" id="ARBA00022840"/>
    </source>
</evidence>
<dbReference type="AlphaFoldDB" id="A0A1G9V027"/>
<evidence type="ECO:0000256" key="4">
    <source>
        <dbReference type="ARBA" id="ARBA00022741"/>
    </source>
</evidence>
<keyword evidence="3 8" id="KW-0235">DNA replication</keyword>
<evidence type="ECO:0000256" key="8">
    <source>
        <dbReference type="HAMAP-Rule" id="MF_00377"/>
    </source>
</evidence>
<dbReference type="PANTHER" id="PTHR30050:SF2">
    <property type="entry name" value="CHROMOSOMAL REPLICATION INITIATOR PROTEIN DNAA"/>
    <property type="match status" value="1"/>
</dbReference>
<dbReference type="SUPFAM" id="SSF48295">
    <property type="entry name" value="TrpR-like"/>
    <property type="match status" value="1"/>
</dbReference>
<feature type="region of interest" description="Domain IV, binds dsDNA" evidence="8">
    <location>
        <begin position="360"/>
        <end position="479"/>
    </location>
</feature>
<comment type="caution">
    <text evidence="8">Lacks conserved residue(s) required for the propagation of feature annotation.</text>
</comment>
<evidence type="ECO:0000313" key="15">
    <source>
        <dbReference type="Proteomes" id="UP000199759"/>
    </source>
</evidence>
<feature type="binding site" evidence="8">
    <location>
        <position position="186"/>
    </location>
    <ligand>
        <name>ATP</name>
        <dbReference type="ChEBI" id="CHEBI:30616"/>
    </ligand>
</feature>
<keyword evidence="7 8" id="KW-0238">DNA-binding</keyword>
<dbReference type="Proteomes" id="UP000199759">
    <property type="component" value="Unassembled WGS sequence"/>
</dbReference>
<dbReference type="InterPro" id="IPR010921">
    <property type="entry name" value="Trp_repressor/repl_initiator"/>
</dbReference>
<dbReference type="Gene3D" id="3.30.300.180">
    <property type="match status" value="1"/>
</dbReference>
<keyword evidence="6 8" id="KW-0446">Lipid-binding</keyword>
<keyword evidence="4 8" id="KW-0547">Nucleotide-binding</keyword>
<feature type="domain" description="AAA+ ATPase" evidence="12">
    <location>
        <begin position="171"/>
        <end position="299"/>
    </location>
</feature>
<evidence type="ECO:0000259" key="12">
    <source>
        <dbReference type="SMART" id="SM00382"/>
    </source>
</evidence>
<dbReference type="InterPro" id="IPR013317">
    <property type="entry name" value="DnaA_dom"/>
</dbReference>
<dbReference type="PANTHER" id="PTHR30050">
    <property type="entry name" value="CHROMOSOMAL REPLICATION INITIATOR PROTEIN DNAA"/>
    <property type="match status" value="1"/>
</dbReference>
<name>A0A1G9V027_9PROT</name>
<proteinExistence type="inferred from homology"/>
<dbReference type="CDD" id="cd06571">
    <property type="entry name" value="Bac_DnaA_C"/>
    <property type="match status" value="1"/>
</dbReference>
<dbReference type="SUPFAM" id="SSF52540">
    <property type="entry name" value="P-loop containing nucleoside triphosphate hydrolases"/>
    <property type="match status" value="1"/>
</dbReference>
<protein>
    <recommendedName>
        <fullName evidence="8 9">Chromosomal replication initiator protein DnaA</fullName>
    </recommendedName>
</protein>
<organism evidence="14 15">
    <name type="scientific">Maricaulis salignorans</name>
    <dbReference type="NCBI Taxonomy" id="144026"/>
    <lineage>
        <taxon>Bacteria</taxon>
        <taxon>Pseudomonadati</taxon>
        <taxon>Pseudomonadota</taxon>
        <taxon>Alphaproteobacteria</taxon>
        <taxon>Maricaulales</taxon>
        <taxon>Maricaulaceae</taxon>
        <taxon>Maricaulis</taxon>
    </lineage>
</organism>
<reference evidence="14 15" key="1">
    <citation type="submission" date="2016-10" db="EMBL/GenBank/DDBJ databases">
        <authorList>
            <person name="de Groot N.N."/>
        </authorList>
    </citation>
    <scope>NUCLEOTIDE SEQUENCE [LARGE SCALE GENOMIC DNA]</scope>
    <source>
        <strain evidence="14 15">DSM 16077</strain>
    </source>
</reference>
<comment type="function">
    <text evidence="8 10">Plays an essential role in the initiation and regulation of chromosomal replication. ATP-DnaA binds to the origin of replication (oriC) to initiate formation of the DNA replication initiation complex once per cell cycle. Binds the DnaA box (a 9 base pair repeat at the origin) and separates the double-stranded (ds)DNA. Forms a right-handed helical filament on oriC DNA; dsDNA binds to the exterior of the filament while single-stranded (ss)DNA is stabiized in the filament's interior. The ATP-DnaA-oriC complex binds and stabilizes one strand of the AT-rich DNA unwinding element (DUE), permitting loading of DNA polymerase. After initiation quickly degrades to an ADP-DnaA complex that is not apt for DNA replication. Binds acidic phospholipids.</text>
</comment>
<dbReference type="GO" id="GO:0006275">
    <property type="term" value="P:regulation of DNA replication"/>
    <property type="evidence" value="ECO:0007669"/>
    <property type="project" value="UniProtKB-UniRule"/>
</dbReference>
<dbReference type="Pfam" id="PF00308">
    <property type="entry name" value="Bac_DnaA"/>
    <property type="match status" value="1"/>
</dbReference>
<dbReference type="SMART" id="SM00760">
    <property type="entry name" value="Bac_DnaA_C"/>
    <property type="match status" value="1"/>
</dbReference>
<evidence type="ECO:0000256" key="7">
    <source>
        <dbReference type="ARBA" id="ARBA00023125"/>
    </source>
</evidence>
<dbReference type="EMBL" id="FNHG01000017">
    <property type="protein sequence ID" value="SDM65376.1"/>
    <property type="molecule type" value="Genomic_DNA"/>
</dbReference>
<keyword evidence="15" id="KW-1185">Reference proteome</keyword>
<keyword evidence="2 8" id="KW-0963">Cytoplasm</keyword>
<dbReference type="GO" id="GO:0005886">
    <property type="term" value="C:plasma membrane"/>
    <property type="evidence" value="ECO:0007669"/>
    <property type="project" value="TreeGrafter"/>
</dbReference>
<evidence type="ECO:0000256" key="9">
    <source>
        <dbReference type="NCBIfam" id="TIGR00362"/>
    </source>
</evidence>
<dbReference type="InterPro" id="IPR020591">
    <property type="entry name" value="Chromosome_initiator_DnaA-like"/>
</dbReference>
<feature type="domain" description="Chromosomal replication initiator DnaA C-terminal" evidence="13">
    <location>
        <begin position="387"/>
        <end position="456"/>
    </location>
</feature>
<dbReference type="InterPro" id="IPR027417">
    <property type="entry name" value="P-loop_NTPase"/>
</dbReference>
<dbReference type="Pfam" id="PF11638">
    <property type="entry name" value="DnaA_N"/>
    <property type="match status" value="1"/>
</dbReference>
<dbReference type="InterPro" id="IPR001957">
    <property type="entry name" value="Chromosome_initiator_DnaA"/>
</dbReference>
<dbReference type="NCBIfam" id="TIGR00362">
    <property type="entry name" value="DnaA"/>
    <property type="match status" value="1"/>
</dbReference>
<comment type="subcellular location">
    <subcellularLocation>
        <location evidence="8">Cytoplasm</location>
    </subcellularLocation>
</comment>
<dbReference type="Gene3D" id="1.10.1750.10">
    <property type="match status" value="1"/>
</dbReference>
<dbReference type="PROSITE" id="PS01008">
    <property type="entry name" value="DNAA"/>
    <property type="match status" value="1"/>
</dbReference>
<evidence type="ECO:0000256" key="3">
    <source>
        <dbReference type="ARBA" id="ARBA00022705"/>
    </source>
</evidence>
<keyword evidence="5 8" id="KW-0067">ATP-binding</keyword>
<dbReference type="Gene3D" id="3.40.50.300">
    <property type="entry name" value="P-loop containing nucleotide triphosphate hydrolases"/>
    <property type="match status" value="1"/>
</dbReference>
<accession>A0A1G9V027</accession>
<evidence type="ECO:0000256" key="2">
    <source>
        <dbReference type="ARBA" id="ARBA00022490"/>
    </source>
</evidence>